<dbReference type="EMBL" id="PKMF04000050">
    <property type="protein sequence ID" value="KAK7854969.1"/>
    <property type="molecule type" value="Genomic_DNA"/>
</dbReference>
<dbReference type="GO" id="GO:0000162">
    <property type="term" value="P:L-tryptophan biosynthetic process"/>
    <property type="evidence" value="ECO:0007669"/>
    <property type="project" value="TreeGrafter"/>
</dbReference>
<feature type="domain" description="Chorismate-utilising enzyme C-terminal" evidence="1">
    <location>
        <begin position="128"/>
        <end position="385"/>
    </location>
</feature>
<dbReference type="Pfam" id="PF00425">
    <property type="entry name" value="Chorismate_bind"/>
    <property type="match status" value="1"/>
</dbReference>
<comment type="caution">
    <text evidence="3">The sequence shown here is derived from an EMBL/GenBank/DDBJ whole genome shotgun (WGS) entry which is preliminary data.</text>
</comment>
<dbReference type="InterPro" id="IPR006805">
    <property type="entry name" value="Anth_synth_I_N"/>
</dbReference>
<dbReference type="PANTHER" id="PTHR11236:SF33">
    <property type="entry name" value="ANTHRANILATE SYNTHASE ALPHA SUBUNIT 1, CHLOROPLASTIC-RELATED"/>
    <property type="match status" value="1"/>
</dbReference>
<dbReference type="InterPro" id="IPR015890">
    <property type="entry name" value="Chorismate_C"/>
</dbReference>
<accession>A0AAW0LVS7</accession>
<organism evidence="3 4">
    <name type="scientific">Quercus suber</name>
    <name type="common">Cork oak</name>
    <dbReference type="NCBI Taxonomy" id="58331"/>
    <lineage>
        <taxon>Eukaryota</taxon>
        <taxon>Viridiplantae</taxon>
        <taxon>Streptophyta</taxon>
        <taxon>Embryophyta</taxon>
        <taxon>Tracheophyta</taxon>
        <taxon>Spermatophyta</taxon>
        <taxon>Magnoliopsida</taxon>
        <taxon>eudicotyledons</taxon>
        <taxon>Gunneridae</taxon>
        <taxon>Pentapetalae</taxon>
        <taxon>rosids</taxon>
        <taxon>fabids</taxon>
        <taxon>Fagales</taxon>
        <taxon>Fagaceae</taxon>
        <taxon>Quercus</taxon>
    </lineage>
</organism>
<dbReference type="SUPFAM" id="SSF56322">
    <property type="entry name" value="ADC synthase"/>
    <property type="match status" value="1"/>
</dbReference>
<dbReference type="Gene3D" id="3.60.120.10">
    <property type="entry name" value="Anthranilate synthase"/>
    <property type="match status" value="1"/>
</dbReference>
<keyword evidence="4" id="KW-1185">Reference proteome</keyword>
<dbReference type="Proteomes" id="UP000237347">
    <property type="component" value="Unassembled WGS sequence"/>
</dbReference>
<gene>
    <name evidence="3" type="primary">ASA1_3</name>
    <name evidence="3" type="ORF">CFP56_030199</name>
</gene>
<protein>
    <submittedName>
        <fullName evidence="3">Anthranilate synthase alpha subunit 1</fullName>
    </submittedName>
</protein>
<dbReference type="AlphaFoldDB" id="A0AAW0LVS7"/>
<proteinExistence type="predicted"/>
<evidence type="ECO:0000313" key="4">
    <source>
        <dbReference type="Proteomes" id="UP000237347"/>
    </source>
</evidence>
<evidence type="ECO:0000313" key="3">
    <source>
        <dbReference type="EMBL" id="KAK7854969.1"/>
    </source>
</evidence>
<evidence type="ECO:0000259" key="1">
    <source>
        <dbReference type="Pfam" id="PF00425"/>
    </source>
</evidence>
<feature type="domain" description="Anthranilate synthase component I N-terminal" evidence="2">
    <location>
        <begin position="31"/>
        <end position="67"/>
    </location>
</feature>
<sequence length="404" mass="45480">MEIVAKEHKVVIMDHEEGRLTEEFVEDPMKKLPFSGAPKDDRNLADIHLGLYDDVIVFDHVEKKAYVIHWVRLDRYSSVEKAYNDGVKRLEVLLSKVQDIDPPRLSPGSVKLHTHHFGPALKKSTMTSEEYKNAVLQAKEHILSGDIFQVVLSQRFERRTFADPFEVYRALRVVNPSPYMTYLQARGCILVASSPEILTRVKKNKIVNRPLAGTVRRGKTKKEDHMLEDQLLSDEKQCAEHVMLVDLGRNDVGKVSKSGSVNVEKLMNVERYSHVMHISSTVTGELQDHLTCWDALSAALPVGTVSGAPKVRAMEIIDELEVTRRDMDIALALRTMVFSTATRYDTMYSYKDATKRQEWVANLQTGAGIVADSSPEDEQQECQNKAAGLARAIDLAESAFVNTS</sequence>
<name>A0AAW0LVS7_QUESU</name>
<reference evidence="3 4" key="1">
    <citation type="journal article" date="2018" name="Sci. Data">
        <title>The draft genome sequence of cork oak.</title>
        <authorList>
            <person name="Ramos A.M."/>
            <person name="Usie A."/>
            <person name="Barbosa P."/>
            <person name="Barros P.M."/>
            <person name="Capote T."/>
            <person name="Chaves I."/>
            <person name="Simoes F."/>
            <person name="Abreu I."/>
            <person name="Carrasquinho I."/>
            <person name="Faro C."/>
            <person name="Guimaraes J.B."/>
            <person name="Mendonca D."/>
            <person name="Nobrega F."/>
            <person name="Rodrigues L."/>
            <person name="Saibo N.J.M."/>
            <person name="Varela M.C."/>
            <person name="Egas C."/>
            <person name="Matos J."/>
            <person name="Miguel C.M."/>
            <person name="Oliveira M.M."/>
            <person name="Ricardo C.P."/>
            <person name="Goncalves S."/>
        </authorList>
    </citation>
    <scope>NUCLEOTIDE SEQUENCE [LARGE SCALE GENOMIC DNA]</scope>
    <source>
        <strain evidence="4">cv. HL8</strain>
    </source>
</reference>
<dbReference type="Pfam" id="PF04715">
    <property type="entry name" value="Anth_synt_I_N"/>
    <property type="match status" value="1"/>
</dbReference>
<evidence type="ECO:0000259" key="2">
    <source>
        <dbReference type="Pfam" id="PF04715"/>
    </source>
</evidence>
<dbReference type="PANTHER" id="PTHR11236">
    <property type="entry name" value="AMINOBENZOATE/ANTHRANILATE SYNTHASE"/>
    <property type="match status" value="1"/>
</dbReference>
<dbReference type="InterPro" id="IPR005801">
    <property type="entry name" value="ADC_synthase"/>
</dbReference>
<dbReference type="PRINTS" id="PR00095">
    <property type="entry name" value="ANTSNTHASEI"/>
</dbReference>
<dbReference type="InterPro" id="IPR019999">
    <property type="entry name" value="Anth_synth_I-like"/>
</dbReference>